<keyword evidence="2" id="KW-1185">Reference proteome</keyword>
<evidence type="ECO:0000313" key="2">
    <source>
        <dbReference type="Proteomes" id="UP000292082"/>
    </source>
</evidence>
<organism evidence="1 2">
    <name type="scientific">Dichomitus squalens</name>
    <dbReference type="NCBI Taxonomy" id="114155"/>
    <lineage>
        <taxon>Eukaryota</taxon>
        <taxon>Fungi</taxon>
        <taxon>Dikarya</taxon>
        <taxon>Basidiomycota</taxon>
        <taxon>Agaricomycotina</taxon>
        <taxon>Agaricomycetes</taxon>
        <taxon>Polyporales</taxon>
        <taxon>Polyporaceae</taxon>
        <taxon>Dichomitus</taxon>
    </lineage>
</organism>
<name>A0A4Q9PKA3_9APHY</name>
<accession>A0A4Q9PKA3</accession>
<protein>
    <submittedName>
        <fullName evidence="1">Uncharacterized protein</fullName>
    </submittedName>
</protein>
<sequence length="144" mass="16353">MRSCRRRCGTGWWAPGILRRTRTGCHRRLYSDLLCGGYGRQQATTSCIHSLASIVFARHARKWTTAPVLGRPSGCPTTRTVSLRHQQPSSVSSLRATGFDHGKIEKIEKIKQFMHSRFCSPVFYKLCIIPIAASTRPHELEWRA</sequence>
<dbReference type="AlphaFoldDB" id="A0A4Q9PKA3"/>
<evidence type="ECO:0000313" key="1">
    <source>
        <dbReference type="EMBL" id="TBU54580.1"/>
    </source>
</evidence>
<gene>
    <name evidence="1" type="ORF">BD310DRAFT_65970</name>
</gene>
<reference evidence="1 2" key="1">
    <citation type="submission" date="2019-01" db="EMBL/GenBank/DDBJ databases">
        <title>Draft genome sequences of three monokaryotic isolates of the white-rot basidiomycete fungus Dichomitus squalens.</title>
        <authorList>
            <consortium name="DOE Joint Genome Institute"/>
            <person name="Lopez S.C."/>
            <person name="Andreopoulos B."/>
            <person name="Pangilinan J."/>
            <person name="Lipzen A."/>
            <person name="Riley R."/>
            <person name="Ahrendt S."/>
            <person name="Ng V."/>
            <person name="Barry K."/>
            <person name="Daum C."/>
            <person name="Grigoriev I.V."/>
            <person name="Hilden K.S."/>
            <person name="Makela M.R."/>
            <person name="de Vries R.P."/>
        </authorList>
    </citation>
    <scope>NUCLEOTIDE SEQUENCE [LARGE SCALE GENOMIC DNA]</scope>
    <source>
        <strain evidence="1 2">CBS 464.89</strain>
    </source>
</reference>
<proteinExistence type="predicted"/>
<dbReference type="Proteomes" id="UP000292082">
    <property type="component" value="Unassembled WGS sequence"/>
</dbReference>
<dbReference type="EMBL" id="ML145185">
    <property type="protein sequence ID" value="TBU54580.1"/>
    <property type="molecule type" value="Genomic_DNA"/>
</dbReference>